<comment type="subcellular location">
    <subcellularLocation>
        <location evidence="1">Membrane</location>
    </subcellularLocation>
</comment>
<evidence type="ECO:0000256" key="3">
    <source>
        <dbReference type="SAM" id="SignalP"/>
    </source>
</evidence>
<proteinExistence type="predicted"/>
<dbReference type="Proteomes" id="UP001596037">
    <property type="component" value="Unassembled WGS sequence"/>
</dbReference>
<keyword evidence="2" id="KW-0472">Membrane</keyword>
<dbReference type="RefSeq" id="WP_376850569.1">
    <property type="nucleotide sequence ID" value="NZ_JBHSMF010000006.1"/>
</dbReference>
<evidence type="ECO:0000313" key="6">
    <source>
        <dbReference type="Proteomes" id="UP001596037"/>
    </source>
</evidence>
<dbReference type="InterPro" id="IPR008816">
    <property type="entry name" value="Gly_zipper_2TM_dom"/>
</dbReference>
<reference evidence="6" key="1">
    <citation type="journal article" date="2019" name="Int. J. Syst. Evol. Microbiol.">
        <title>The Global Catalogue of Microorganisms (GCM) 10K type strain sequencing project: providing services to taxonomists for standard genome sequencing and annotation.</title>
        <authorList>
            <consortium name="The Broad Institute Genomics Platform"/>
            <consortium name="The Broad Institute Genome Sequencing Center for Infectious Disease"/>
            <person name="Wu L."/>
            <person name="Ma J."/>
        </authorList>
    </citation>
    <scope>NUCLEOTIDE SEQUENCE [LARGE SCALE GENOMIC DNA]</scope>
    <source>
        <strain evidence="6">CCUG 57401</strain>
    </source>
</reference>
<feature type="domain" description="Glycine zipper 2TM" evidence="4">
    <location>
        <begin position="69"/>
        <end position="107"/>
    </location>
</feature>
<evidence type="ECO:0000259" key="4">
    <source>
        <dbReference type="Pfam" id="PF05433"/>
    </source>
</evidence>
<feature type="chain" id="PRO_5045535399" evidence="3">
    <location>
        <begin position="20"/>
        <end position="175"/>
    </location>
</feature>
<dbReference type="PANTHER" id="PTHR35603:SF2">
    <property type="entry name" value="OUTER MEMBRANE LIPOPROTEIN"/>
    <property type="match status" value="1"/>
</dbReference>
<organism evidence="5 6">
    <name type="scientific">Caenimonas terrae</name>
    <dbReference type="NCBI Taxonomy" id="696074"/>
    <lineage>
        <taxon>Bacteria</taxon>
        <taxon>Pseudomonadati</taxon>
        <taxon>Pseudomonadota</taxon>
        <taxon>Betaproteobacteria</taxon>
        <taxon>Burkholderiales</taxon>
        <taxon>Comamonadaceae</taxon>
        <taxon>Caenimonas</taxon>
    </lineage>
</organism>
<dbReference type="PANTHER" id="PTHR35603">
    <property type="match status" value="1"/>
</dbReference>
<dbReference type="NCBIfam" id="NF008437">
    <property type="entry name" value="PRK11280.1"/>
    <property type="match status" value="1"/>
</dbReference>
<name>A0ABW0NH87_9BURK</name>
<dbReference type="EMBL" id="JBHSMF010000006">
    <property type="protein sequence ID" value="MFC5498518.1"/>
    <property type="molecule type" value="Genomic_DNA"/>
</dbReference>
<feature type="signal peptide" evidence="3">
    <location>
        <begin position="1"/>
        <end position="19"/>
    </location>
</feature>
<evidence type="ECO:0000313" key="5">
    <source>
        <dbReference type="EMBL" id="MFC5498518.1"/>
    </source>
</evidence>
<gene>
    <name evidence="5" type="ORF">ACFPOE_13310</name>
</gene>
<protein>
    <submittedName>
        <fullName evidence="5">Glycine zipper 2TM domain-containing protein</fullName>
    </submittedName>
</protein>
<sequence length="175" mass="18584">MKRAALLALIATAAVAAQAQPQFQQPGFVDRARVQSVEPQYENVALPRQECTSQWVSDARPPVGSSGYGGALVGGLAGGILGNQVGGGHGREAATAAGAVIGAITGDRLAANNQPQYEQAQREVRSCRTVQDVQQRLTGYRVTYSYAGRQYAAFMREQPGDTLPVRVSVTPVQER</sequence>
<dbReference type="Pfam" id="PF05433">
    <property type="entry name" value="Rick_17kDa_Anti"/>
    <property type="match status" value="1"/>
</dbReference>
<evidence type="ECO:0000256" key="2">
    <source>
        <dbReference type="ARBA" id="ARBA00023136"/>
    </source>
</evidence>
<keyword evidence="3" id="KW-0732">Signal</keyword>
<comment type="caution">
    <text evidence="5">The sequence shown here is derived from an EMBL/GenBank/DDBJ whole genome shotgun (WGS) entry which is preliminary data.</text>
</comment>
<accession>A0ABW0NH87</accession>
<keyword evidence="6" id="KW-1185">Reference proteome</keyword>
<evidence type="ECO:0000256" key="1">
    <source>
        <dbReference type="ARBA" id="ARBA00004370"/>
    </source>
</evidence>
<dbReference type="InterPro" id="IPR051407">
    <property type="entry name" value="Bact_OM_lipoprot/Surf_antigen"/>
</dbReference>